<dbReference type="PANTHER" id="PTHR10196:SF69">
    <property type="entry name" value="GLYCEROL KINASE"/>
    <property type="match status" value="1"/>
</dbReference>
<keyword evidence="7" id="KW-0319">Glycerol metabolism</keyword>
<evidence type="ECO:0000256" key="2">
    <source>
        <dbReference type="ARBA" id="ARBA00009156"/>
    </source>
</evidence>
<dbReference type="Pfam" id="PF02782">
    <property type="entry name" value="FGGY_C"/>
    <property type="match status" value="1"/>
</dbReference>
<evidence type="ECO:0000256" key="7">
    <source>
        <dbReference type="ARBA" id="ARBA00022798"/>
    </source>
</evidence>
<dbReference type="InterPro" id="IPR043129">
    <property type="entry name" value="ATPase_NBD"/>
</dbReference>
<dbReference type="EC" id="2.7.1.30" evidence="3"/>
<dbReference type="FunFam" id="3.30.420.40:FF:000108">
    <property type="entry name" value="Glycerol kinase, glycosomal"/>
    <property type="match status" value="1"/>
</dbReference>
<keyword evidence="8" id="KW-0067">ATP-binding</keyword>
<dbReference type="EMBL" id="AB970493">
    <property type="protein sequence ID" value="BAQ25450.1"/>
    <property type="molecule type" value="Genomic_DNA"/>
</dbReference>
<evidence type="ECO:0000256" key="5">
    <source>
        <dbReference type="ARBA" id="ARBA00022741"/>
    </source>
</evidence>
<name>A0A0B6VRV7_9EUGL</name>
<sequence length="516" mass="56749">MAWYVGSLDQGTTSTRAIFYDSNLKPVTSHQISHEQITPHPGWLQHDPIQILNNAKTCIDEAHQKLKATTGERVPDVKTFGITNQRETLVVWDKKTGRPLYDAVVWCDLRSQQLVNRFSEKHGGRDAFRKVTGLPVSPYFTAFKLAWLMENVPAVKRGIEQGSVLVGTVDTWLLWNFTGNHCISVCNASRTYLMDINKRMWDPSLCALFGMKSSELPRIVRNSEEVGTFRSTALVGVPIAGLIGDQHGASVGQLCFKEGDTKNTYGTGCFLVMNTGTTPKPSTHGLLTTICYDIGDEPVHYALEGSVVQAGMLVSWLKDNMGIVESPKEVATLAAQVKDTGGVSIVPAFAGLFAPHWKPDARGTICGLTMHTKKQHICRAALIAIAMQSVDVIRAMQQDSGVAMTRLKADGGLTNNRVLMQLQSDLADVEVAVPEDKETTALGAAICAVNAAVQTMGHRKLGTILLCFENCTQVIGDRHDKVETFVPQMDSQKRSDEYSRWEMALKRAENWVSSKL</sequence>
<dbReference type="InterPro" id="IPR018484">
    <property type="entry name" value="FGGY_N"/>
</dbReference>
<dbReference type="InterPro" id="IPR018485">
    <property type="entry name" value="FGGY_C"/>
</dbReference>
<dbReference type="Pfam" id="PF00370">
    <property type="entry name" value="FGGY_N"/>
    <property type="match status" value="1"/>
</dbReference>
<dbReference type="InterPro" id="IPR005999">
    <property type="entry name" value="Glycerol_kin"/>
</dbReference>
<evidence type="ECO:0000256" key="1">
    <source>
        <dbReference type="ARBA" id="ARBA00005190"/>
    </source>
</evidence>
<evidence type="ECO:0000259" key="11">
    <source>
        <dbReference type="Pfam" id="PF02782"/>
    </source>
</evidence>
<dbReference type="PIRSF" id="PIRSF000538">
    <property type="entry name" value="GlpK"/>
    <property type="match status" value="1"/>
</dbReference>
<dbReference type="InterPro" id="IPR042018">
    <property type="entry name" value="GK1-3_metazoan-type"/>
</dbReference>
<dbReference type="SUPFAM" id="SSF53067">
    <property type="entry name" value="Actin-like ATPase domain"/>
    <property type="match status" value="2"/>
</dbReference>
<dbReference type="FunFam" id="3.30.420.40:FF:000086">
    <property type="entry name" value="Glycerol kinase"/>
    <property type="match status" value="1"/>
</dbReference>
<dbReference type="InterPro" id="IPR000577">
    <property type="entry name" value="Carb_kinase_FGGY"/>
</dbReference>
<comment type="pathway">
    <text evidence="1">Polyol metabolism; glycerol degradation via glycerol kinase pathway; sn-glycerol 3-phosphate from glycerol: step 1/1.</text>
</comment>
<dbReference type="GO" id="GO:0005524">
    <property type="term" value="F:ATP binding"/>
    <property type="evidence" value="ECO:0007669"/>
    <property type="project" value="UniProtKB-KW"/>
</dbReference>
<evidence type="ECO:0000256" key="8">
    <source>
        <dbReference type="ARBA" id="ARBA00022840"/>
    </source>
</evidence>
<protein>
    <recommendedName>
        <fullName evidence="3">glycerol kinase</fullName>
        <ecNumber evidence="3">2.7.1.30</ecNumber>
    </recommendedName>
    <alternativeName>
        <fullName evidence="9">ATP:glycerol 3-phosphotransferase</fullName>
    </alternativeName>
</protein>
<evidence type="ECO:0000256" key="9">
    <source>
        <dbReference type="ARBA" id="ARBA00043149"/>
    </source>
</evidence>
<keyword evidence="6 12" id="KW-0418">Kinase</keyword>
<dbReference type="CDD" id="cd07792">
    <property type="entry name" value="ASKHA_NBD_FGGY_GK1-3-like"/>
    <property type="match status" value="1"/>
</dbReference>
<dbReference type="Gene3D" id="3.30.420.40">
    <property type="match status" value="2"/>
</dbReference>
<dbReference type="AlphaFoldDB" id="A0A0B6VRV7"/>
<accession>A0A0B6VRV7</accession>
<dbReference type="GO" id="GO:0006641">
    <property type="term" value="P:triglyceride metabolic process"/>
    <property type="evidence" value="ECO:0007669"/>
    <property type="project" value="TreeGrafter"/>
</dbReference>
<comment type="similarity">
    <text evidence="2">Belongs to the FGGY kinase family.</text>
</comment>
<evidence type="ECO:0000313" key="12">
    <source>
        <dbReference type="EMBL" id="BAQ25450.1"/>
    </source>
</evidence>
<dbReference type="GO" id="GO:0005739">
    <property type="term" value="C:mitochondrion"/>
    <property type="evidence" value="ECO:0007669"/>
    <property type="project" value="TreeGrafter"/>
</dbReference>
<dbReference type="GO" id="GO:0004370">
    <property type="term" value="F:glycerol kinase activity"/>
    <property type="evidence" value="ECO:0007669"/>
    <property type="project" value="UniProtKB-EC"/>
</dbReference>
<dbReference type="NCBIfam" id="NF000756">
    <property type="entry name" value="PRK00047.1"/>
    <property type="match status" value="1"/>
</dbReference>
<reference evidence="12" key="1">
    <citation type="submission" date="2014-06" db="EMBL/GenBank/DDBJ databases">
        <title>Gluconeogenic compartmentalization in Diplonema papillatum.</title>
        <authorList>
            <person name="Nara T."/>
        </authorList>
    </citation>
    <scope>NUCLEOTIDE SEQUENCE</scope>
    <source>
        <strain evidence="12">ATCC 50162</strain>
    </source>
</reference>
<evidence type="ECO:0000259" key="10">
    <source>
        <dbReference type="Pfam" id="PF00370"/>
    </source>
</evidence>
<dbReference type="PANTHER" id="PTHR10196">
    <property type="entry name" value="SUGAR KINASE"/>
    <property type="match status" value="1"/>
</dbReference>
<evidence type="ECO:0000256" key="4">
    <source>
        <dbReference type="ARBA" id="ARBA00022679"/>
    </source>
</evidence>
<evidence type="ECO:0000256" key="6">
    <source>
        <dbReference type="ARBA" id="ARBA00022777"/>
    </source>
</evidence>
<keyword evidence="4" id="KW-0808">Transferase</keyword>
<dbReference type="InterPro" id="IPR018483">
    <property type="entry name" value="Carb_kinase_FGGY_CS"/>
</dbReference>
<feature type="domain" description="Carbohydrate kinase FGGY N-terminal" evidence="10">
    <location>
        <begin position="4"/>
        <end position="252"/>
    </location>
</feature>
<dbReference type="PROSITE" id="PS00933">
    <property type="entry name" value="FGGY_KINASES_1"/>
    <property type="match status" value="1"/>
</dbReference>
<dbReference type="UniPathway" id="UPA00618">
    <property type="reaction ID" value="UER00672"/>
</dbReference>
<dbReference type="GO" id="GO:0046167">
    <property type="term" value="P:glycerol-3-phosphate biosynthetic process"/>
    <property type="evidence" value="ECO:0007669"/>
    <property type="project" value="TreeGrafter"/>
</dbReference>
<organism evidence="12">
    <name type="scientific">Diplonema papillatum</name>
    <dbReference type="NCBI Taxonomy" id="91374"/>
    <lineage>
        <taxon>Eukaryota</taxon>
        <taxon>Discoba</taxon>
        <taxon>Euglenozoa</taxon>
        <taxon>Diplonemea</taxon>
        <taxon>Diplonemidae</taxon>
        <taxon>Diplonema</taxon>
    </lineage>
</organism>
<proteinExistence type="inferred from homology"/>
<dbReference type="NCBIfam" id="TIGR01311">
    <property type="entry name" value="glycerol_kin"/>
    <property type="match status" value="1"/>
</dbReference>
<keyword evidence="5" id="KW-0547">Nucleotide-binding</keyword>
<feature type="domain" description="Carbohydrate kinase FGGY C-terminal" evidence="11">
    <location>
        <begin position="263"/>
        <end position="451"/>
    </location>
</feature>
<evidence type="ECO:0000256" key="3">
    <source>
        <dbReference type="ARBA" id="ARBA00012099"/>
    </source>
</evidence>
<dbReference type="GO" id="GO:0019563">
    <property type="term" value="P:glycerol catabolic process"/>
    <property type="evidence" value="ECO:0007669"/>
    <property type="project" value="UniProtKB-UniPathway"/>
</dbReference>